<evidence type="ECO:0000313" key="3">
    <source>
        <dbReference type="EMBL" id="GAA2170616.1"/>
    </source>
</evidence>
<keyword evidence="2" id="KW-0812">Transmembrane</keyword>
<keyword evidence="2" id="KW-1133">Transmembrane helix</keyword>
<proteinExistence type="predicted"/>
<sequence length="150" mass="15966">MADRRSLPELLAEVPTLVVGLFRAELENLQSEVKGKVAKLGIGGVLLAVAAVMAIFMLGWLLAAVNALWQLLFPEWAAALLTAACLLLVIGILVLVGIPLLKRGAAFKEMETLDSIKDDVHMVRGLGHAADGTSPLDSLPTTTRTDGDQR</sequence>
<evidence type="ECO:0000256" key="2">
    <source>
        <dbReference type="SAM" id="Phobius"/>
    </source>
</evidence>
<feature type="transmembrane region" description="Helical" evidence="2">
    <location>
        <begin position="76"/>
        <end position="101"/>
    </location>
</feature>
<name>A0ABN3AK98_9MICO</name>
<reference evidence="3 4" key="1">
    <citation type="journal article" date="2019" name="Int. J. Syst. Evol. Microbiol.">
        <title>The Global Catalogue of Microorganisms (GCM) 10K type strain sequencing project: providing services to taxonomists for standard genome sequencing and annotation.</title>
        <authorList>
            <consortium name="The Broad Institute Genomics Platform"/>
            <consortium name="The Broad Institute Genome Sequencing Center for Infectious Disease"/>
            <person name="Wu L."/>
            <person name="Ma J."/>
        </authorList>
    </citation>
    <scope>NUCLEOTIDE SEQUENCE [LARGE SCALE GENOMIC DNA]</scope>
    <source>
        <strain evidence="3 4">JCM 16026</strain>
    </source>
</reference>
<keyword evidence="4" id="KW-1185">Reference proteome</keyword>
<keyword evidence="2" id="KW-0472">Membrane</keyword>
<accession>A0ABN3AK98</accession>
<evidence type="ECO:0000256" key="1">
    <source>
        <dbReference type="SAM" id="MobiDB-lite"/>
    </source>
</evidence>
<dbReference type="RefSeq" id="WP_344339344.1">
    <property type="nucleotide sequence ID" value="NZ_BAAAQT010000001.1"/>
</dbReference>
<evidence type="ECO:0000313" key="4">
    <source>
        <dbReference type="Proteomes" id="UP001501599"/>
    </source>
</evidence>
<gene>
    <name evidence="3" type="ORF">GCM10009846_01660</name>
</gene>
<dbReference type="InterPro" id="IPR009937">
    <property type="entry name" value="Phage_holin_3_6"/>
</dbReference>
<feature type="transmembrane region" description="Helical" evidence="2">
    <location>
        <begin position="40"/>
        <end position="64"/>
    </location>
</feature>
<evidence type="ECO:0008006" key="5">
    <source>
        <dbReference type="Google" id="ProtNLM"/>
    </source>
</evidence>
<comment type="caution">
    <text evidence="3">The sequence shown here is derived from an EMBL/GenBank/DDBJ whole genome shotgun (WGS) entry which is preliminary data.</text>
</comment>
<feature type="compositionally biased region" description="Polar residues" evidence="1">
    <location>
        <begin position="135"/>
        <end position="144"/>
    </location>
</feature>
<organism evidence="3 4">
    <name type="scientific">Agrococcus versicolor</name>
    <dbReference type="NCBI Taxonomy" id="501482"/>
    <lineage>
        <taxon>Bacteria</taxon>
        <taxon>Bacillati</taxon>
        <taxon>Actinomycetota</taxon>
        <taxon>Actinomycetes</taxon>
        <taxon>Micrococcales</taxon>
        <taxon>Microbacteriaceae</taxon>
        <taxon>Agrococcus</taxon>
    </lineage>
</organism>
<dbReference type="EMBL" id="BAAAQT010000001">
    <property type="protein sequence ID" value="GAA2170616.1"/>
    <property type="molecule type" value="Genomic_DNA"/>
</dbReference>
<feature type="region of interest" description="Disordered" evidence="1">
    <location>
        <begin position="127"/>
        <end position="150"/>
    </location>
</feature>
<dbReference type="Pfam" id="PF07332">
    <property type="entry name" value="Phage_holin_3_6"/>
    <property type="match status" value="1"/>
</dbReference>
<protein>
    <recommendedName>
        <fullName evidence="5">Phage holin family protein</fullName>
    </recommendedName>
</protein>
<dbReference type="Proteomes" id="UP001501599">
    <property type="component" value="Unassembled WGS sequence"/>
</dbReference>